<keyword evidence="1 4" id="KW-0808">Transferase</keyword>
<name>A0A5N7MC91_9HYPH</name>
<evidence type="ECO:0000313" key="4">
    <source>
        <dbReference type="EMBL" id="MPR24493.1"/>
    </source>
</evidence>
<dbReference type="CDD" id="cd04301">
    <property type="entry name" value="NAT_SF"/>
    <property type="match status" value="1"/>
</dbReference>
<dbReference type="PANTHER" id="PTHR43877">
    <property type="entry name" value="AMINOALKYLPHOSPHONATE N-ACETYLTRANSFERASE-RELATED-RELATED"/>
    <property type="match status" value="1"/>
</dbReference>
<evidence type="ECO:0000313" key="5">
    <source>
        <dbReference type="Proteomes" id="UP000403266"/>
    </source>
</evidence>
<dbReference type="GO" id="GO:0016747">
    <property type="term" value="F:acyltransferase activity, transferring groups other than amino-acyl groups"/>
    <property type="evidence" value="ECO:0007669"/>
    <property type="project" value="InterPro"/>
</dbReference>
<gene>
    <name evidence="4" type="ORF">FS320_04425</name>
</gene>
<dbReference type="AlphaFoldDB" id="A0A5N7MC91"/>
<dbReference type="Gene3D" id="3.40.630.30">
    <property type="match status" value="1"/>
</dbReference>
<evidence type="ECO:0000259" key="3">
    <source>
        <dbReference type="PROSITE" id="PS51186"/>
    </source>
</evidence>
<dbReference type="SUPFAM" id="SSF55729">
    <property type="entry name" value="Acyl-CoA N-acyltransferases (Nat)"/>
    <property type="match status" value="1"/>
</dbReference>
<comment type="caution">
    <text evidence="4">The sequence shown here is derived from an EMBL/GenBank/DDBJ whole genome shotgun (WGS) entry which is preliminary data.</text>
</comment>
<dbReference type="OrthoDB" id="7995647at2"/>
<proteinExistence type="predicted"/>
<protein>
    <submittedName>
        <fullName evidence="4">GNAT family N-acetyltransferase</fullName>
    </submittedName>
</protein>
<dbReference type="InterPro" id="IPR050832">
    <property type="entry name" value="Bact_Acetyltransf"/>
</dbReference>
<dbReference type="Pfam" id="PF00583">
    <property type="entry name" value="Acetyltransf_1"/>
    <property type="match status" value="1"/>
</dbReference>
<accession>A0A5N7MC91</accession>
<dbReference type="PANTHER" id="PTHR43877:SF2">
    <property type="entry name" value="AMINOALKYLPHOSPHONATE N-ACETYLTRANSFERASE-RELATED"/>
    <property type="match status" value="1"/>
</dbReference>
<keyword evidence="2" id="KW-0012">Acyltransferase</keyword>
<dbReference type="EMBL" id="VOSK01000007">
    <property type="protein sequence ID" value="MPR24493.1"/>
    <property type="molecule type" value="Genomic_DNA"/>
</dbReference>
<dbReference type="PROSITE" id="PS51186">
    <property type="entry name" value="GNAT"/>
    <property type="match status" value="1"/>
</dbReference>
<dbReference type="Proteomes" id="UP000403266">
    <property type="component" value="Unassembled WGS sequence"/>
</dbReference>
<evidence type="ECO:0000256" key="2">
    <source>
        <dbReference type="ARBA" id="ARBA00023315"/>
    </source>
</evidence>
<dbReference type="InterPro" id="IPR000182">
    <property type="entry name" value="GNAT_dom"/>
</dbReference>
<feature type="domain" description="N-acetyltransferase" evidence="3">
    <location>
        <begin position="201"/>
        <end position="357"/>
    </location>
</feature>
<evidence type="ECO:0000256" key="1">
    <source>
        <dbReference type="ARBA" id="ARBA00022679"/>
    </source>
</evidence>
<sequence>MGDREARARRPPNRLDIEASGRLSRSLDQNKLRIPEIAEAPQDQGVLPGSVRMLACFRRHGAGRACQCIDSRGGRQRFPDRRRRDQNRGRNRFLALGRTNVLLLLEGEIDEACDAAGRHQNDAQPGQGFSTQATSGAFVDPIGNVVLIPFGINRPRHRSNQSSPVVRSSTCSTVTLARLRKVLLSRVNQSLTDPSAPMSQTVVRLATLEDAAHVAALVRAVDLHYVGPDVARPIEPTLAMVERSMREAEGTRYALASRDGRAVGLACFAVLRPGFRLSGLLFVKELFVESHARGQAVGVVLMRWLAEHARAQGLTRIDLTTDGTNTGAQAFYERLGAERMNKVFYRFNLSTDVLTGD</sequence>
<organism evidence="4 5">
    <name type="scientific">Microvirga tunisiensis</name>
    <dbReference type="NCBI Taxonomy" id="2108360"/>
    <lineage>
        <taxon>Bacteria</taxon>
        <taxon>Pseudomonadati</taxon>
        <taxon>Pseudomonadota</taxon>
        <taxon>Alphaproteobacteria</taxon>
        <taxon>Hyphomicrobiales</taxon>
        <taxon>Methylobacteriaceae</taxon>
        <taxon>Microvirga</taxon>
    </lineage>
</organism>
<keyword evidence="5" id="KW-1185">Reference proteome</keyword>
<reference evidence="4 5" key="1">
    <citation type="journal article" date="2019" name="Syst. Appl. Microbiol.">
        <title>Microvirga tunisiensis sp. nov., a root nodule symbiotic bacterium isolated from Lupinus micranthus and L. luteus grown in Northern Tunisia.</title>
        <authorList>
            <person name="Msaddak A."/>
            <person name="Rejili M."/>
            <person name="Duran D."/>
            <person name="Mars M."/>
            <person name="Palacios J.M."/>
            <person name="Ruiz-Argueso T."/>
            <person name="Rey L."/>
            <person name="Imperial J."/>
        </authorList>
    </citation>
    <scope>NUCLEOTIDE SEQUENCE [LARGE SCALE GENOMIC DNA]</scope>
    <source>
        <strain evidence="4 5">Lmie10</strain>
    </source>
</reference>
<dbReference type="InterPro" id="IPR016181">
    <property type="entry name" value="Acyl_CoA_acyltransferase"/>
</dbReference>